<accession>A0A146JZS7</accession>
<organism evidence="1">
    <name type="scientific">Trepomonas sp. PC1</name>
    <dbReference type="NCBI Taxonomy" id="1076344"/>
    <lineage>
        <taxon>Eukaryota</taxon>
        <taxon>Metamonada</taxon>
        <taxon>Diplomonadida</taxon>
        <taxon>Hexamitidae</taxon>
        <taxon>Hexamitinae</taxon>
        <taxon>Trepomonas</taxon>
    </lineage>
</organism>
<reference evidence="1" key="1">
    <citation type="submission" date="2015-07" db="EMBL/GenBank/DDBJ databases">
        <title>Adaptation to a free-living lifestyle via gene acquisitions in the diplomonad Trepomonas sp. PC1.</title>
        <authorList>
            <person name="Xu F."/>
            <person name="Jerlstrom-Hultqvist J."/>
            <person name="Kolisko M."/>
            <person name="Simpson A.G.B."/>
            <person name="Roger A.J."/>
            <person name="Svard S.G."/>
            <person name="Andersson J.O."/>
        </authorList>
    </citation>
    <scope>NUCLEOTIDE SEQUENCE</scope>
    <source>
        <strain evidence="1">PC1</strain>
    </source>
</reference>
<protein>
    <submittedName>
        <fullName evidence="1">Uncharacterized protein</fullName>
    </submittedName>
</protein>
<sequence>LCPYVITSAQQIQSKLFPNNLMVVRMNGRIDIMNERFEIINSYFAPGILLNKAYYVPETESIIVSSFNLPTQLLLFDAHENRPVKTFSLDFGQVTDMIVTENQLLVAYNSGQLALYCFTEGNLQFKSNFNVQYSINSISLQNSDVLLSCENRVVHLLLKEDKLQKKCEFKHQKYVRQCIFKNELYFVVDRQKLTVYDRSLISVFNFNSQLQINKLFLVNNFLVILSAGQVKVFSLQSQKITDQFKMQSNYFDLVAFLQFNQQFVVINQIGQLFCLDLNLNLDSRPVQINLFNSTHFQKVSEQNYFYASQNGLDLYNPSQKRILFRLQLTNFLKVFNDFVGKTEYELGLASDFIQDVVCAEVSQNTFLIVVSEWFNSQTKFILVNTEENLVINLLQGETQRKIPNCLKIVQLEKLQYKLVFKDKIVSVKIDLDADEPVQFTEMHKIEKIKFSQVNAVMFNGFLMLSCYTDDFYLIKFHQQTQIQQLALNFINKLIVFGDKLLVQNAELQFLSSNLELAKKHEKPKYRIFAAHDGRIITNKTVLDGEMNVTMKEKNREYHFVDVFDKWVFKGSENDAYAGYIWISVKMGEMVKFNQLQ</sequence>
<dbReference type="Gene3D" id="2.130.10.10">
    <property type="entry name" value="YVTN repeat-like/Quinoprotein amine dehydrogenase"/>
    <property type="match status" value="1"/>
</dbReference>
<dbReference type="EMBL" id="GDID01006579">
    <property type="protein sequence ID" value="JAP90027.1"/>
    <property type="molecule type" value="Transcribed_RNA"/>
</dbReference>
<proteinExistence type="predicted"/>
<dbReference type="InterPro" id="IPR036322">
    <property type="entry name" value="WD40_repeat_dom_sf"/>
</dbReference>
<gene>
    <name evidence="1" type="ORF">TPC1_30478</name>
</gene>
<dbReference type="SUPFAM" id="SSF50978">
    <property type="entry name" value="WD40 repeat-like"/>
    <property type="match status" value="1"/>
</dbReference>
<dbReference type="AlphaFoldDB" id="A0A146JZS7"/>
<evidence type="ECO:0000313" key="1">
    <source>
        <dbReference type="EMBL" id="JAP90027.1"/>
    </source>
</evidence>
<feature type="non-terminal residue" evidence="1">
    <location>
        <position position="1"/>
    </location>
</feature>
<name>A0A146JZS7_9EUKA</name>
<dbReference type="InterPro" id="IPR015943">
    <property type="entry name" value="WD40/YVTN_repeat-like_dom_sf"/>
</dbReference>